<dbReference type="AlphaFoldDB" id="A0A1G2PF98"/>
<dbReference type="EMBL" id="MHSR01000008">
    <property type="protein sequence ID" value="OHA47016.1"/>
    <property type="molecule type" value="Genomic_DNA"/>
</dbReference>
<evidence type="ECO:0000313" key="3">
    <source>
        <dbReference type="Proteomes" id="UP000178869"/>
    </source>
</evidence>
<evidence type="ECO:0000256" key="1">
    <source>
        <dbReference type="SAM" id="Phobius"/>
    </source>
</evidence>
<sequence>MNIKHLKITPIIIIILVAAVIVILAVFWYKNSSSIQNNSGVSLFPQLERYSEVPADWLLFSEEKSGYWLYYPPDWVTDDTLKDVPEVKVFLTKEKEPSEGFFIIRAITEPGQSDLSYLDGHFAETFRKQAVEGTLREENVNIQGRDSKSLEAKVINADTKKPVDAYLLVISGQQNNPAYAMSAIIVGPNAPALLEQVQLMTRSLRFF</sequence>
<reference evidence="2 3" key="1">
    <citation type="journal article" date="2016" name="Nat. Commun.">
        <title>Thousands of microbial genomes shed light on interconnected biogeochemical processes in an aquifer system.</title>
        <authorList>
            <person name="Anantharaman K."/>
            <person name="Brown C.T."/>
            <person name="Hug L.A."/>
            <person name="Sharon I."/>
            <person name="Castelle C.J."/>
            <person name="Probst A.J."/>
            <person name="Thomas B.C."/>
            <person name="Singh A."/>
            <person name="Wilkins M.J."/>
            <person name="Karaoz U."/>
            <person name="Brodie E.L."/>
            <person name="Williams K.H."/>
            <person name="Hubbard S.S."/>
            <person name="Banfield J.F."/>
        </authorList>
    </citation>
    <scope>NUCLEOTIDE SEQUENCE [LARGE SCALE GENOMIC DNA]</scope>
</reference>
<gene>
    <name evidence="2" type="ORF">A2828_03530</name>
</gene>
<evidence type="ECO:0000313" key="2">
    <source>
        <dbReference type="EMBL" id="OHA47016.1"/>
    </source>
</evidence>
<organism evidence="2 3">
    <name type="scientific">Candidatus Terrybacteria bacterium RIFCSPHIGHO2_01_FULL_43_35</name>
    <dbReference type="NCBI Taxonomy" id="1802361"/>
    <lineage>
        <taxon>Bacteria</taxon>
        <taxon>Candidatus Terryibacteriota</taxon>
    </lineage>
</organism>
<keyword evidence="1" id="KW-1133">Transmembrane helix</keyword>
<accession>A0A1G2PF98</accession>
<evidence type="ECO:0008006" key="4">
    <source>
        <dbReference type="Google" id="ProtNLM"/>
    </source>
</evidence>
<proteinExistence type="predicted"/>
<name>A0A1G2PF98_9BACT</name>
<keyword evidence="1" id="KW-0472">Membrane</keyword>
<keyword evidence="1" id="KW-0812">Transmembrane</keyword>
<dbReference type="Proteomes" id="UP000178869">
    <property type="component" value="Unassembled WGS sequence"/>
</dbReference>
<comment type="caution">
    <text evidence="2">The sequence shown here is derived from an EMBL/GenBank/DDBJ whole genome shotgun (WGS) entry which is preliminary data.</text>
</comment>
<protein>
    <recommendedName>
        <fullName evidence="4">PsbP C-terminal domain-containing protein</fullName>
    </recommendedName>
</protein>
<feature type="transmembrane region" description="Helical" evidence="1">
    <location>
        <begin position="12"/>
        <end position="29"/>
    </location>
</feature>